<comment type="subcellular location">
    <subcellularLocation>
        <location evidence="1">Cell inner membrane</location>
        <topology evidence="1">Multi-pass membrane protein</topology>
    </subcellularLocation>
    <subcellularLocation>
        <location evidence="8">Cell membrane</location>
        <topology evidence="8">Multi-pass membrane protein</topology>
    </subcellularLocation>
</comment>
<dbReference type="HOGENOM" id="CLU_021838_0_2_4"/>
<dbReference type="EMBL" id="AP012320">
    <property type="protein sequence ID" value="BAL97099.1"/>
    <property type="molecule type" value="Genomic_DNA"/>
</dbReference>
<dbReference type="GO" id="GO:0055085">
    <property type="term" value="P:transmembrane transport"/>
    <property type="evidence" value="ECO:0007669"/>
    <property type="project" value="InterPro"/>
</dbReference>
<keyword evidence="11" id="KW-1185">Reference proteome</keyword>
<evidence type="ECO:0000313" key="11">
    <source>
        <dbReference type="Proteomes" id="UP000007883"/>
    </source>
</evidence>
<feature type="transmembrane region" description="Helical" evidence="8">
    <location>
        <begin position="60"/>
        <end position="89"/>
    </location>
</feature>
<dbReference type="KEGG" id="rge:RGE_37600"/>
<dbReference type="PROSITE" id="PS50928">
    <property type="entry name" value="ABC_TM1"/>
    <property type="match status" value="2"/>
</dbReference>
<reference evidence="10 11" key="1">
    <citation type="journal article" date="2012" name="J. Bacteriol.">
        <title>Complete genome sequence of phototrophic betaproteobacterium Rubrivivax gelatinosus IL144.</title>
        <authorList>
            <person name="Nagashima S."/>
            <person name="Kamimura A."/>
            <person name="Shimizu T."/>
            <person name="Nakamura-isaki S."/>
            <person name="Aono E."/>
            <person name="Sakamoto K."/>
            <person name="Ichikawa N."/>
            <person name="Nakazawa H."/>
            <person name="Sekine M."/>
            <person name="Yamazaki S."/>
            <person name="Fujita N."/>
            <person name="Shimada K."/>
            <person name="Hanada S."/>
            <person name="Nagashima K.V.P."/>
        </authorList>
    </citation>
    <scope>NUCLEOTIDE SEQUENCE [LARGE SCALE GENOMIC DNA]</scope>
    <source>
        <strain evidence="11">NBRC 100245 / IL144</strain>
    </source>
</reference>
<sequence length="548" mass="57736">MRAPRVAGGSWARDAMRLLLTLLCVALALPVLGVLGAWTTLDAAALEVLRHQASTVMAGYAAQSLLLVAGVGVGVALVGTGAAAAVTLFDFPGRRVLEWALLLPLAMPAYVLAYAWTDALQFSGPVQVGLRKLTGVQGALWPDVRSLWGAVLLFVLCLYPYVYLLARTALGERAAPMLEAARLLGAGLRRRVLEVALPLARPAIAAGIALALMETLADYGVGSYFGLTTFSTGIYKAWLVMDDRIAAAQLAAMLLAVVALLLVVERRAQKRLRFTASRPGGAGSAEARPLQLRGAAAAAAFVLCALPVLLGFVLPVGWLGWLVWQEATVSEFGLPLPRFAEWARNSFELAGLAALAATTLALALGFALRRGGGGPLPVAARVLSLGYAVPGAVIAVGLLLPVAWVQRVWPEAPLGALFTGTAFGLVYAYLVRFSAVALQSVESGYARVPASVDESARLLGGGGWRLWRELHLPLLRRSALAAALLVFVDAMKELPATLVLRPFGRDTLAVVAYNFARDERLAEAALPSLAIVAVGLLPVLLLSRALRA</sequence>
<keyword evidence="4" id="KW-0997">Cell inner membrane</keyword>
<keyword evidence="3" id="KW-1003">Cell membrane</keyword>
<feature type="domain" description="ABC transmembrane type-1" evidence="9">
    <location>
        <begin position="61"/>
        <end position="266"/>
    </location>
</feature>
<keyword evidence="7 8" id="KW-0472">Membrane</keyword>
<feature type="transmembrane region" description="Helical" evidence="8">
    <location>
        <begin position="298"/>
        <end position="324"/>
    </location>
</feature>
<evidence type="ECO:0000256" key="5">
    <source>
        <dbReference type="ARBA" id="ARBA00022692"/>
    </source>
</evidence>
<dbReference type="GO" id="GO:0005886">
    <property type="term" value="C:plasma membrane"/>
    <property type="evidence" value="ECO:0007669"/>
    <property type="project" value="UniProtKB-SubCell"/>
</dbReference>
<keyword evidence="2 8" id="KW-0813">Transport</keyword>
<dbReference type="PATRIC" id="fig|983917.3.peg.3668"/>
<comment type="similarity">
    <text evidence="8">Belongs to the binding-protein-dependent transport system permease family.</text>
</comment>
<keyword evidence="5 8" id="KW-0812">Transmembrane</keyword>
<feature type="transmembrane region" description="Helical" evidence="8">
    <location>
        <begin position="349"/>
        <end position="368"/>
    </location>
</feature>
<dbReference type="AlphaFoldDB" id="I0HVR2"/>
<evidence type="ECO:0000256" key="3">
    <source>
        <dbReference type="ARBA" id="ARBA00022475"/>
    </source>
</evidence>
<feature type="transmembrane region" description="Helical" evidence="8">
    <location>
        <begin position="96"/>
        <end position="116"/>
    </location>
</feature>
<feature type="transmembrane region" description="Helical" evidence="8">
    <location>
        <begin position="524"/>
        <end position="542"/>
    </location>
</feature>
<evidence type="ECO:0000313" key="10">
    <source>
        <dbReference type="EMBL" id="BAL97099.1"/>
    </source>
</evidence>
<dbReference type="STRING" id="983917.RGE_37600"/>
<dbReference type="Proteomes" id="UP000007883">
    <property type="component" value="Chromosome"/>
</dbReference>
<dbReference type="PANTHER" id="PTHR43357:SF3">
    <property type="entry name" value="FE(3+)-TRANSPORT SYSTEM PERMEASE PROTEIN FBPB 2"/>
    <property type="match status" value="1"/>
</dbReference>
<keyword evidence="6 8" id="KW-1133">Transmembrane helix</keyword>
<dbReference type="eggNOG" id="COG1178">
    <property type="taxonomic scope" value="Bacteria"/>
</dbReference>
<gene>
    <name evidence="10" type="primary">fbpB</name>
    <name evidence="10" type="ordered locus">RGE_37600</name>
</gene>
<proteinExistence type="inferred from homology"/>
<evidence type="ECO:0000256" key="6">
    <source>
        <dbReference type="ARBA" id="ARBA00022989"/>
    </source>
</evidence>
<dbReference type="SUPFAM" id="SSF161098">
    <property type="entry name" value="MetI-like"/>
    <property type="match status" value="2"/>
</dbReference>
<evidence type="ECO:0000256" key="2">
    <source>
        <dbReference type="ARBA" id="ARBA00022448"/>
    </source>
</evidence>
<dbReference type="Gene3D" id="1.10.3720.10">
    <property type="entry name" value="MetI-like"/>
    <property type="match status" value="2"/>
</dbReference>
<evidence type="ECO:0000256" key="1">
    <source>
        <dbReference type="ARBA" id="ARBA00004429"/>
    </source>
</evidence>
<evidence type="ECO:0000256" key="4">
    <source>
        <dbReference type="ARBA" id="ARBA00022519"/>
    </source>
</evidence>
<dbReference type="PANTHER" id="PTHR43357">
    <property type="entry name" value="INNER MEMBRANE ABC TRANSPORTER PERMEASE PROTEIN YDCV"/>
    <property type="match status" value="1"/>
</dbReference>
<protein>
    <submittedName>
        <fullName evidence="10">Putative ABC transporter permease FbpB</fullName>
    </submittedName>
</protein>
<evidence type="ECO:0000259" key="9">
    <source>
        <dbReference type="PROSITE" id="PS50928"/>
    </source>
</evidence>
<dbReference type="CDD" id="cd06261">
    <property type="entry name" value="TM_PBP2"/>
    <property type="match status" value="2"/>
</dbReference>
<dbReference type="InterPro" id="IPR035906">
    <property type="entry name" value="MetI-like_sf"/>
</dbReference>
<feature type="transmembrane region" description="Helical" evidence="8">
    <location>
        <begin position="380"/>
        <end position="400"/>
    </location>
</feature>
<evidence type="ECO:0000256" key="7">
    <source>
        <dbReference type="ARBA" id="ARBA00023136"/>
    </source>
</evidence>
<accession>I0HVR2</accession>
<name>I0HVR2_RUBGI</name>
<feature type="transmembrane region" description="Helical" evidence="8">
    <location>
        <begin position="412"/>
        <end position="430"/>
    </location>
</feature>
<dbReference type="InterPro" id="IPR000515">
    <property type="entry name" value="MetI-like"/>
</dbReference>
<dbReference type="Pfam" id="PF00528">
    <property type="entry name" value="BPD_transp_1"/>
    <property type="match status" value="1"/>
</dbReference>
<feature type="transmembrane region" description="Helical" evidence="8">
    <location>
        <begin position="147"/>
        <end position="166"/>
    </location>
</feature>
<feature type="domain" description="ABC transmembrane type-1" evidence="9">
    <location>
        <begin position="343"/>
        <end position="542"/>
    </location>
</feature>
<organism evidence="10 11">
    <name type="scientific">Rubrivivax gelatinosus (strain NBRC 100245 / IL144)</name>
    <dbReference type="NCBI Taxonomy" id="983917"/>
    <lineage>
        <taxon>Bacteria</taxon>
        <taxon>Pseudomonadati</taxon>
        <taxon>Pseudomonadota</taxon>
        <taxon>Betaproteobacteria</taxon>
        <taxon>Burkholderiales</taxon>
        <taxon>Sphaerotilaceae</taxon>
        <taxon>Rubrivivax</taxon>
    </lineage>
</organism>
<evidence type="ECO:0000256" key="8">
    <source>
        <dbReference type="RuleBase" id="RU363032"/>
    </source>
</evidence>
<feature type="transmembrane region" description="Helical" evidence="8">
    <location>
        <begin position="245"/>
        <end position="264"/>
    </location>
</feature>